<keyword evidence="2" id="KW-1185">Reference proteome</keyword>
<proteinExistence type="predicted"/>
<gene>
    <name evidence="1" type="ORF">L6452_21555</name>
</gene>
<dbReference type="EMBL" id="CM042053">
    <property type="protein sequence ID" value="KAI3714598.1"/>
    <property type="molecule type" value="Genomic_DNA"/>
</dbReference>
<evidence type="ECO:0000313" key="1">
    <source>
        <dbReference type="EMBL" id="KAI3714598.1"/>
    </source>
</evidence>
<dbReference type="Proteomes" id="UP001055879">
    <property type="component" value="Linkage Group LG07"/>
</dbReference>
<reference evidence="1 2" key="2">
    <citation type="journal article" date="2022" name="Mol. Ecol. Resour.">
        <title>The genomes of chicory, endive, great burdock and yacon provide insights into Asteraceae paleo-polyploidization history and plant inulin production.</title>
        <authorList>
            <person name="Fan W."/>
            <person name="Wang S."/>
            <person name="Wang H."/>
            <person name="Wang A."/>
            <person name="Jiang F."/>
            <person name="Liu H."/>
            <person name="Zhao H."/>
            <person name="Xu D."/>
            <person name="Zhang Y."/>
        </authorList>
    </citation>
    <scope>NUCLEOTIDE SEQUENCE [LARGE SCALE GENOMIC DNA]</scope>
    <source>
        <strain evidence="2">cv. Niubang</strain>
    </source>
</reference>
<protein>
    <submittedName>
        <fullName evidence="1">Uncharacterized protein</fullName>
    </submittedName>
</protein>
<evidence type="ECO:0000313" key="2">
    <source>
        <dbReference type="Proteomes" id="UP001055879"/>
    </source>
</evidence>
<reference evidence="2" key="1">
    <citation type="journal article" date="2022" name="Mol. Ecol. Resour.">
        <title>The genomes of chicory, endive, great burdock and yacon provide insights into Asteraceae palaeo-polyploidization history and plant inulin production.</title>
        <authorList>
            <person name="Fan W."/>
            <person name="Wang S."/>
            <person name="Wang H."/>
            <person name="Wang A."/>
            <person name="Jiang F."/>
            <person name="Liu H."/>
            <person name="Zhao H."/>
            <person name="Xu D."/>
            <person name="Zhang Y."/>
        </authorList>
    </citation>
    <scope>NUCLEOTIDE SEQUENCE [LARGE SCALE GENOMIC DNA]</scope>
    <source>
        <strain evidence="2">cv. Niubang</strain>
    </source>
</reference>
<comment type="caution">
    <text evidence="1">The sequence shown here is derived from an EMBL/GenBank/DDBJ whole genome shotgun (WGS) entry which is preliminary data.</text>
</comment>
<accession>A0ACB9AXQ6</accession>
<organism evidence="1 2">
    <name type="scientific">Arctium lappa</name>
    <name type="common">Greater burdock</name>
    <name type="synonym">Lappa major</name>
    <dbReference type="NCBI Taxonomy" id="4217"/>
    <lineage>
        <taxon>Eukaryota</taxon>
        <taxon>Viridiplantae</taxon>
        <taxon>Streptophyta</taxon>
        <taxon>Embryophyta</taxon>
        <taxon>Tracheophyta</taxon>
        <taxon>Spermatophyta</taxon>
        <taxon>Magnoliopsida</taxon>
        <taxon>eudicotyledons</taxon>
        <taxon>Gunneridae</taxon>
        <taxon>Pentapetalae</taxon>
        <taxon>asterids</taxon>
        <taxon>campanulids</taxon>
        <taxon>Asterales</taxon>
        <taxon>Asteraceae</taxon>
        <taxon>Carduoideae</taxon>
        <taxon>Cardueae</taxon>
        <taxon>Arctiinae</taxon>
        <taxon>Arctium</taxon>
    </lineage>
</organism>
<sequence>MKVKSSLVERRRLPFLWIRDFEGKLHLIARRKRRRNESSATYKLLFQIIDSIFRFVFVTELSLQMIRELVE</sequence>
<name>A0ACB9AXQ6_ARCLA</name>